<proteinExistence type="predicted"/>
<dbReference type="EMBL" id="BJHW01000001">
    <property type="protein sequence ID" value="GDY56224.1"/>
    <property type="molecule type" value="Genomic_DNA"/>
</dbReference>
<organism evidence="1 2">
    <name type="scientific">Streptomyces violaceusniger</name>
    <dbReference type="NCBI Taxonomy" id="68280"/>
    <lineage>
        <taxon>Bacteria</taxon>
        <taxon>Bacillati</taxon>
        <taxon>Actinomycetota</taxon>
        <taxon>Actinomycetes</taxon>
        <taxon>Kitasatosporales</taxon>
        <taxon>Streptomycetaceae</taxon>
        <taxon>Streptomyces</taxon>
        <taxon>Streptomyces violaceusniger group</taxon>
    </lineage>
</organism>
<dbReference type="Proteomes" id="UP000301309">
    <property type="component" value="Unassembled WGS sequence"/>
</dbReference>
<reference evidence="1 2" key="1">
    <citation type="journal article" date="2020" name="Int. J. Syst. Evol. Microbiol.">
        <title>Reclassification of Streptomyces castelarensis and Streptomyces sporoclivatus as later heterotypic synonyms of Streptomyces antimycoticus.</title>
        <authorList>
            <person name="Komaki H."/>
            <person name="Tamura T."/>
        </authorList>
    </citation>
    <scope>NUCLEOTIDE SEQUENCE [LARGE SCALE GENOMIC DNA]</scope>
    <source>
        <strain evidence="1 2">NBRC 13459</strain>
    </source>
</reference>
<sequence>MVELDTQGAAQIPGRDRGVQTAVTDAVLVQQAERLPCEVPEFRVVSLGLQFRDHHDRQHDFVLVEAGHGIGVGQQDAGVEDIGAPVVLAAFLAGHHGWTNPLGRGWGATASRE</sequence>
<gene>
    <name evidence="1" type="ORF">SVIO_068470</name>
</gene>
<keyword evidence="2" id="KW-1185">Reference proteome</keyword>
<evidence type="ECO:0000313" key="2">
    <source>
        <dbReference type="Proteomes" id="UP000301309"/>
    </source>
</evidence>
<protein>
    <submittedName>
        <fullName evidence="1">Uncharacterized protein</fullName>
    </submittedName>
</protein>
<accession>A0A4D4L718</accession>
<name>A0A4D4L718_STRVO</name>
<comment type="caution">
    <text evidence="1">The sequence shown here is derived from an EMBL/GenBank/DDBJ whole genome shotgun (WGS) entry which is preliminary data.</text>
</comment>
<evidence type="ECO:0000313" key="1">
    <source>
        <dbReference type="EMBL" id="GDY56224.1"/>
    </source>
</evidence>
<dbReference type="AlphaFoldDB" id="A0A4D4L718"/>